<evidence type="ECO:0000313" key="3">
    <source>
        <dbReference type="Proteomes" id="UP000234585"/>
    </source>
</evidence>
<accession>A0A2I2FC50</accession>
<evidence type="ECO:0000256" key="1">
    <source>
        <dbReference type="SAM" id="SignalP"/>
    </source>
</evidence>
<keyword evidence="1" id="KW-0732">Signal</keyword>
<protein>
    <submittedName>
        <fullName evidence="2">Uncharacterized protein</fullName>
    </submittedName>
</protein>
<reference evidence="2 3" key="1">
    <citation type="submission" date="2017-12" db="EMBL/GenBank/DDBJ databases">
        <authorList>
            <consortium name="DOE Joint Genome Institute"/>
            <person name="Haridas S."/>
            <person name="Kjaerbolling I."/>
            <person name="Vesth T.C."/>
            <person name="Frisvad J.C."/>
            <person name="Nybo J.L."/>
            <person name="Theobald S."/>
            <person name="Kuo A."/>
            <person name="Bowyer P."/>
            <person name="Matsuda Y."/>
            <person name="Mondo S."/>
            <person name="Lyhne E.K."/>
            <person name="Kogle M.E."/>
            <person name="Clum A."/>
            <person name="Lipzen A."/>
            <person name="Salamov A."/>
            <person name="Ngan C.Y."/>
            <person name="Daum C."/>
            <person name="Chiniquy J."/>
            <person name="Barry K."/>
            <person name="LaButti K."/>
            <person name="Simmons B.A."/>
            <person name="Magnuson J.K."/>
            <person name="Mortensen U.H."/>
            <person name="Larsen T.O."/>
            <person name="Grigoriev I.V."/>
            <person name="Baker S.E."/>
            <person name="Andersen M.R."/>
            <person name="Nordberg H.P."/>
            <person name="Cantor M.N."/>
            <person name="Hua S.X."/>
        </authorList>
    </citation>
    <scope>NUCLEOTIDE SEQUENCE [LARGE SCALE GENOMIC DNA]</scope>
    <source>
        <strain evidence="2 3">CBS 102.13</strain>
    </source>
</reference>
<dbReference type="Proteomes" id="UP000234585">
    <property type="component" value="Unassembled WGS sequence"/>
</dbReference>
<evidence type="ECO:0000313" key="2">
    <source>
        <dbReference type="EMBL" id="PLB38177.1"/>
    </source>
</evidence>
<dbReference type="RefSeq" id="XP_024672189.1">
    <property type="nucleotide sequence ID" value="XM_024816415.1"/>
</dbReference>
<feature type="chain" id="PRO_5014119843" evidence="1">
    <location>
        <begin position="23"/>
        <end position="84"/>
    </location>
</feature>
<dbReference type="EMBL" id="KZ559137">
    <property type="protein sequence ID" value="PLB38177.1"/>
    <property type="molecule type" value="Genomic_DNA"/>
</dbReference>
<proteinExistence type="predicted"/>
<name>A0A2I2FC50_ASPCN</name>
<gene>
    <name evidence="2" type="ORF">BDW47DRAFT_125612</name>
</gene>
<sequence>MSPRVEGLKCALLILDLLGSLGEELDLTLQALSFLGQVLEELKIAREPEALWTAQGLSPLVLKRERSLEAIDGPNHQCCRESQW</sequence>
<organism evidence="2 3">
    <name type="scientific">Aspergillus candidus</name>
    <dbReference type="NCBI Taxonomy" id="41067"/>
    <lineage>
        <taxon>Eukaryota</taxon>
        <taxon>Fungi</taxon>
        <taxon>Dikarya</taxon>
        <taxon>Ascomycota</taxon>
        <taxon>Pezizomycotina</taxon>
        <taxon>Eurotiomycetes</taxon>
        <taxon>Eurotiomycetidae</taxon>
        <taxon>Eurotiales</taxon>
        <taxon>Aspergillaceae</taxon>
        <taxon>Aspergillus</taxon>
        <taxon>Aspergillus subgen. Circumdati</taxon>
    </lineage>
</organism>
<keyword evidence="3" id="KW-1185">Reference proteome</keyword>
<feature type="signal peptide" evidence="1">
    <location>
        <begin position="1"/>
        <end position="22"/>
    </location>
</feature>
<dbReference type="AlphaFoldDB" id="A0A2I2FC50"/>
<dbReference type="GeneID" id="36523575"/>